<reference evidence="1 2" key="1">
    <citation type="submission" date="2023-07" db="EMBL/GenBank/DDBJ databases">
        <title>Sorghum-associated microbial communities from plants grown in Nebraska, USA.</title>
        <authorList>
            <person name="Schachtman D."/>
        </authorList>
    </citation>
    <scope>NUCLEOTIDE SEQUENCE [LARGE SCALE GENOMIC DNA]</scope>
    <source>
        <strain evidence="1 2">BE308</strain>
    </source>
</reference>
<dbReference type="PANTHER" id="PTHR30164:SF2">
    <property type="entry name" value="PROTEIN MTFA"/>
    <property type="match status" value="1"/>
</dbReference>
<name>A0ABU1ZLJ3_9BURK</name>
<dbReference type="InterPro" id="IPR042252">
    <property type="entry name" value="MtfA_N"/>
</dbReference>
<dbReference type="Pfam" id="PF06167">
    <property type="entry name" value="Peptidase_M90"/>
    <property type="match status" value="1"/>
</dbReference>
<dbReference type="CDD" id="cd20169">
    <property type="entry name" value="Peptidase_M90_mtfA"/>
    <property type="match status" value="1"/>
</dbReference>
<sequence>MAFFVTCVAALLLVAGLLGYPRWQRWRRSRVQQQPFPPHWRKVLRRRVPLVARLPVDLQLQLKKHMQVFVAEKTFIGCAGLQVTEDMRVVVAAQACLLLLNRPGAASYFPQVRQILMYPGPFVVNRSHTDAAGVQQEQRQALAGESWSQGQVILSWQDVLEGAATPDDGRNVVIHEFAHQLDQENGQAIGAPLPAWGDAQHNARRWKQVFSEAYEHLRGQAFMHEQGLLNHYGAQDPAEFFAVVTEVFFEQGRALAAEYPALYAELCGYFKVDPAAW</sequence>
<evidence type="ECO:0000313" key="1">
    <source>
        <dbReference type="EMBL" id="MDR7306353.1"/>
    </source>
</evidence>
<dbReference type="Gene3D" id="3.40.390.10">
    <property type="entry name" value="Collagenase (Catalytic Domain)"/>
    <property type="match status" value="1"/>
</dbReference>
<dbReference type="Gene3D" id="1.10.472.150">
    <property type="entry name" value="Glucose-regulated metallo-peptidase M90, N-terminal domain"/>
    <property type="match status" value="1"/>
</dbReference>
<dbReference type="InterPro" id="IPR010384">
    <property type="entry name" value="MtfA_fam"/>
</dbReference>
<dbReference type="Proteomes" id="UP001268089">
    <property type="component" value="Unassembled WGS sequence"/>
</dbReference>
<evidence type="ECO:0000313" key="2">
    <source>
        <dbReference type="Proteomes" id="UP001268089"/>
    </source>
</evidence>
<keyword evidence="2" id="KW-1185">Reference proteome</keyword>
<comment type="caution">
    <text evidence="1">The sequence shown here is derived from an EMBL/GenBank/DDBJ whole genome shotgun (WGS) entry which is preliminary data.</text>
</comment>
<protein>
    <submittedName>
        <fullName evidence="1">Mlc titration factor MtfA (PtsG expression regulator)</fullName>
    </submittedName>
</protein>
<accession>A0ABU1ZLJ3</accession>
<dbReference type="PANTHER" id="PTHR30164">
    <property type="entry name" value="MTFA PEPTIDASE"/>
    <property type="match status" value="1"/>
</dbReference>
<dbReference type="EMBL" id="JAVDXO010000003">
    <property type="protein sequence ID" value="MDR7306353.1"/>
    <property type="molecule type" value="Genomic_DNA"/>
</dbReference>
<dbReference type="RefSeq" id="WP_310341318.1">
    <property type="nucleotide sequence ID" value="NZ_JAVDXO010000003.1"/>
</dbReference>
<organism evidence="1 2">
    <name type="scientific">Rhodoferax saidenbachensis</name>
    <dbReference type="NCBI Taxonomy" id="1484693"/>
    <lineage>
        <taxon>Bacteria</taxon>
        <taxon>Pseudomonadati</taxon>
        <taxon>Pseudomonadota</taxon>
        <taxon>Betaproteobacteria</taxon>
        <taxon>Burkholderiales</taxon>
        <taxon>Comamonadaceae</taxon>
        <taxon>Rhodoferax</taxon>
    </lineage>
</organism>
<gene>
    <name evidence="1" type="ORF">J2X15_001636</name>
</gene>
<dbReference type="SUPFAM" id="SSF55486">
    <property type="entry name" value="Metalloproteases ('zincins'), catalytic domain"/>
    <property type="match status" value="1"/>
</dbReference>
<dbReference type="InterPro" id="IPR024079">
    <property type="entry name" value="MetalloPept_cat_dom_sf"/>
</dbReference>
<proteinExistence type="predicted"/>